<evidence type="ECO:0000256" key="1">
    <source>
        <dbReference type="SAM" id="MobiDB-lite"/>
    </source>
</evidence>
<protein>
    <submittedName>
        <fullName evidence="2">Uncharacterized protein</fullName>
    </submittedName>
</protein>
<gene>
    <name evidence="2" type="ORF">TSPGSL018_20252</name>
</gene>
<feature type="region of interest" description="Disordered" evidence="1">
    <location>
        <begin position="1"/>
        <end position="20"/>
    </location>
</feature>
<reference evidence="2" key="1">
    <citation type="submission" date="2014-05" db="EMBL/GenBank/DDBJ databases">
        <title>The transcriptome of the halophilic microalga Tetraselmis sp. GSL018 isolated from the Great Salt Lake, Utah.</title>
        <authorList>
            <person name="Jinkerson R.E."/>
            <person name="D'Adamo S."/>
            <person name="Posewitz M.C."/>
        </authorList>
    </citation>
    <scope>NUCLEOTIDE SEQUENCE</scope>
    <source>
        <strain evidence="2">GSL018</strain>
    </source>
</reference>
<proteinExistence type="predicted"/>
<feature type="non-terminal residue" evidence="2">
    <location>
        <position position="1"/>
    </location>
</feature>
<organism evidence="2">
    <name type="scientific">Tetraselmis sp. GSL018</name>
    <dbReference type="NCBI Taxonomy" id="582737"/>
    <lineage>
        <taxon>Eukaryota</taxon>
        <taxon>Viridiplantae</taxon>
        <taxon>Chlorophyta</taxon>
        <taxon>core chlorophytes</taxon>
        <taxon>Chlorodendrophyceae</taxon>
        <taxon>Chlorodendrales</taxon>
        <taxon>Chlorodendraceae</taxon>
        <taxon>Tetraselmis</taxon>
    </lineage>
</organism>
<accession>A0A061S0F5</accession>
<name>A0A061S0F5_9CHLO</name>
<evidence type="ECO:0000313" key="2">
    <source>
        <dbReference type="EMBL" id="JAC76410.1"/>
    </source>
</evidence>
<dbReference type="AlphaFoldDB" id="A0A061S0F5"/>
<feature type="non-terminal residue" evidence="2">
    <location>
        <position position="92"/>
    </location>
</feature>
<sequence>RQPHQRAHDPGAPISSPPPLYLSSSFPFVPLLPSRHPRRSPHFGVLPIQSACDSLRLAVRIEHRLARSAAFGRESCAQLRRPRPIFPEALAV</sequence>
<dbReference type="EMBL" id="GBEZ01009162">
    <property type="protein sequence ID" value="JAC76410.1"/>
    <property type="molecule type" value="Transcribed_RNA"/>
</dbReference>